<feature type="binding site" evidence="4">
    <location>
        <position position="100"/>
    </location>
    <ligand>
        <name>nicotinamide</name>
        <dbReference type="ChEBI" id="CHEBI:17154"/>
    </ligand>
</feature>
<feature type="binding site" evidence="4 5">
    <location>
        <position position="145"/>
    </location>
    <ligand>
        <name>Zn(2+)</name>
        <dbReference type="ChEBI" id="CHEBI:29105"/>
    </ligand>
</feature>
<dbReference type="STRING" id="266892.SAMN04488054_11126"/>
<feature type="binding site" evidence="4 5">
    <location>
        <position position="123"/>
    </location>
    <ligand>
        <name>Zn(2+)</name>
        <dbReference type="ChEBI" id="CHEBI:29105"/>
    </ligand>
</feature>
<feature type="binding site" evidence="4">
    <location>
        <position position="183"/>
    </location>
    <ligand>
        <name>NAD(+)</name>
        <dbReference type="ChEBI" id="CHEBI:57540"/>
    </ligand>
</feature>
<protein>
    <recommendedName>
        <fullName evidence="4">NAD-dependent protein deacetylase</fullName>
        <ecNumber evidence="4">2.3.1.286</ecNumber>
    </recommendedName>
    <alternativeName>
        <fullName evidence="4">Regulatory protein SIR2 homolog</fullName>
    </alternativeName>
</protein>
<feature type="binding site" evidence="4">
    <location>
        <position position="115"/>
    </location>
    <ligand>
        <name>NAD(+)</name>
        <dbReference type="ChEBI" id="CHEBI:57540"/>
    </ligand>
</feature>
<feature type="binding site" evidence="4">
    <location>
        <position position="227"/>
    </location>
    <ligand>
        <name>NAD(+)</name>
        <dbReference type="ChEBI" id="CHEBI:57540"/>
    </ligand>
</feature>
<dbReference type="GO" id="GO:0008270">
    <property type="term" value="F:zinc ion binding"/>
    <property type="evidence" value="ECO:0007669"/>
    <property type="project" value="UniProtKB-UniRule"/>
</dbReference>
<dbReference type="GO" id="GO:0070403">
    <property type="term" value="F:NAD+ binding"/>
    <property type="evidence" value="ECO:0007669"/>
    <property type="project" value="UniProtKB-UniRule"/>
</dbReference>
<comment type="cofactor">
    <cofactor evidence="4">
        <name>Zn(2+)</name>
        <dbReference type="ChEBI" id="CHEBI:29105"/>
    </cofactor>
    <text evidence="4">Binds 1 zinc ion per subunit.</text>
</comment>
<feature type="binding site" evidence="4 5">
    <location>
        <position position="142"/>
    </location>
    <ligand>
        <name>Zn(2+)</name>
        <dbReference type="ChEBI" id="CHEBI:29105"/>
    </ligand>
</feature>
<dbReference type="InterPro" id="IPR028628">
    <property type="entry name" value="Sirtuin_class_U"/>
</dbReference>
<feature type="binding site" evidence="4">
    <location>
        <position position="20"/>
    </location>
    <ligand>
        <name>NAD(+)</name>
        <dbReference type="ChEBI" id="CHEBI:57540"/>
    </ligand>
</feature>
<dbReference type="InterPro" id="IPR029035">
    <property type="entry name" value="DHS-like_NAD/FAD-binding_dom"/>
</dbReference>
<dbReference type="PROSITE" id="PS50305">
    <property type="entry name" value="SIRTUIN"/>
    <property type="match status" value="1"/>
</dbReference>
<dbReference type="HAMAP" id="MF_01968">
    <property type="entry name" value="Sirtuin_ClassU"/>
    <property type="match status" value="1"/>
</dbReference>
<keyword evidence="4 5" id="KW-0479">Metal-binding</keyword>
<reference evidence="7 8" key="1">
    <citation type="submission" date="2016-10" db="EMBL/GenBank/DDBJ databases">
        <authorList>
            <person name="de Groot N.N."/>
        </authorList>
    </citation>
    <scope>NUCLEOTIDE SEQUENCE [LARGE SCALE GENOMIC DNA]</scope>
    <source>
        <strain evidence="7 8">CGMCC 1.6134</strain>
    </source>
</reference>
<feature type="binding site" evidence="4">
    <location>
        <position position="31"/>
    </location>
    <ligand>
        <name>nicotinamide</name>
        <dbReference type="ChEBI" id="CHEBI:17154"/>
    </ligand>
</feature>
<dbReference type="Proteomes" id="UP000199668">
    <property type="component" value="Unassembled WGS sequence"/>
</dbReference>
<evidence type="ECO:0000256" key="2">
    <source>
        <dbReference type="ARBA" id="ARBA00022679"/>
    </source>
</evidence>
<dbReference type="GO" id="GO:0017136">
    <property type="term" value="F:histone deacetylase activity, NAD-dependent"/>
    <property type="evidence" value="ECO:0007669"/>
    <property type="project" value="TreeGrafter"/>
</dbReference>
<comment type="caution">
    <text evidence="4">Lacks conserved residue(s) required for the propagation of feature annotation.</text>
</comment>
<dbReference type="InterPro" id="IPR050134">
    <property type="entry name" value="NAD-dep_sirtuin_deacylases"/>
</dbReference>
<feature type="domain" description="Deacetylase sirtuin-type" evidence="6">
    <location>
        <begin position="1"/>
        <end position="241"/>
    </location>
</feature>
<comment type="similarity">
    <text evidence="4">Belongs to the sirtuin family. Class U subfamily.</text>
</comment>
<dbReference type="SUPFAM" id="SSF52467">
    <property type="entry name" value="DHS-like NAD/FAD-binding domain"/>
    <property type="match status" value="1"/>
</dbReference>
<comment type="subcellular location">
    <subcellularLocation>
        <location evidence="4">Cytoplasm</location>
    </subcellularLocation>
</comment>
<feature type="binding site" evidence="4">
    <location>
        <position position="97"/>
    </location>
    <ligand>
        <name>NAD(+)</name>
        <dbReference type="ChEBI" id="CHEBI:57540"/>
    </ligand>
</feature>
<keyword evidence="8" id="KW-1185">Reference proteome</keyword>
<evidence type="ECO:0000256" key="5">
    <source>
        <dbReference type="PROSITE-ProRule" id="PRU00236"/>
    </source>
</evidence>
<comment type="function">
    <text evidence="4">NAD-dependent protein deacetylase which modulates the activities of several enzymes which are inactive in their acetylated form.</text>
</comment>
<dbReference type="OrthoDB" id="9800582at2"/>
<feature type="binding site" evidence="4">
    <location>
        <position position="99"/>
    </location>
    <ligand>
        <name>NAD(+)</name>
        <dbReference type="ChEBI" id="CHEBI:57540"/>
    </ligand>
</feature>
<name>A0A1I4MC90_9BACI</name>
<sequence length="242" mass="26186">MSELADLLRESNHTVVMTGAGMSTESGLPDFRSNTGLWQNRDPAALASVDAMEHHRGDFFEFYRSRIEALHGVEPNAGHRILAKWEQQSLVQSVITQNVDGLHQQAGSRNTAELHGSIAGLHCHSCGHNTGNDRYLEHDTTCPVCGGFLRPGIVLFGEMLPEQAIATAQQEAARADLFLVLGTSLTVAPASHFPAEAKQQGTRLAIVNQMPTDMDDEADLLFQGENISTVLSEADACLQDGP</sequence>
<dbReference type="EMBL" id="FOTY01000011">
    <property type="protein sequence ID" value="SFM00859.1"/>
    <property type="molecule type" value="Genomic_DNA"/>
</dbReference>
<feature type="binding site" evidence="4">
    <location>
        <position position="100"/>
    </location>
    <ligand>
        <name>NAD(+)</name>
        <dbReference type="ChEBI" id="CHEBI:57540"/>
    </ligand>
</feature>
<dbReference type="InterPro" id="IPR003000">
    <property type="entry name" value="Sirtuin"/>
</dbReference>
<dbReference type="Gene3D" id="3.30.1600.10">
    <property type="entry name" value="SIR2/SIRT2 'Small Domain"/>
    <property type="match status" value="1"/>
</dbReference>
<feature type="binding site" evidence="4">
    <location>
        <position position="31"/>
    </location>
    <ligand>
        <name>NAD(+)</name>
        <dbReference type="ChEBI" id="CHEBI:57540"/>
    </ligand>
</feature>
<evidence type="ECO:0000313" key="7">
    <source>
        <dbReference type="EMBL" id="SFM00859.1"/>
    </source>
</evidence>
<keyword evidence="2 4" id="KW-0808">Transferase</keyword>
<feature type="binding site" evidence="4">
    <location>
        <position position="99"/>
    </location>
    <ligand>
        <name>nicotinamide</name>
        <dbReference type="ChEBI" id="CHEBI:17154"/>
    </ligand>
</feature>
<dbReference type="AlphaFoldDB" id="A0A1I4MC90"/>
<comment type="catalytic activity">
    <reaction evidence="4">
        <text>N(6)-acetyl-L-lysyl-[protein] + NAD(+) + H2O = 2''-O-acetyl-ADP-D-ribose + nicotinamide + L-lysyl-[protein]</text>
        <dbReference type="Rhea" id="RHEA:43636"/>
        <dbReference type="Rhea" id="RHEA-COMP:9752"/>
        <dbReference type="Rhea" id="RHEA-COMP:10731"/>
        <dbReference type="ChEBI" id="CHEBI:15377"/>
        <dbReference type="ChEBI" id="CHEBI:17154"/>
        <dbReference type="ChEBI" id="CHEBI:29969"/>
        <dbReference type="ChEBI" id="CHEBI:57540"/>
        <dbReference type="ChEBI" id="CHEBI:61930"/>
        <dbReference type="ChEBI" id="CHEBI:83767"/>
        <dbReference type="EC" id="2.3.1.286"/>
    </reaction>
</comment>
<accession>A0A1I4MC90</accession>
<evidence type="ECO:0000313" key="8">
    <source>
        <dbReference type="Proteomes" id="UP000199668"/>
    </source>
</evidence>
<dbReference type="PANTHER" id="PTHR11085">
    <property type="entry name" value="NAD-DEPENDENT PROTEIN DEACYLASE SIRTUIN-5, MITOCHONDRIAL-RELATED"/>
    <property type="match status" value="1"/>
</dbReference>
<organism evidence="7 8">
    <name type="scientific">Salibacterium qingdaonense</name>
    <dbReference type="NCBI Taxonomy" id="266892"/>
    <lineage>
        <taxon>Bacteria</taxon>
        <taxon>Bacillati</taxon>
        <taxon>Bacillota</taxon>
        <taxon>Bacilli</taxon>
        <taxon>Bacillales</taxon>
        <taxon>Bacillaceae</taxon>
    </lineage>
</organism>
<keyword evidence="4 5" id="KW-0862">Zinc</keyword>
<feature type="binding site" evidence="4">
    <location>
        <position position="184"/>
    </location>
    <ligand>
        <name>NAD(+)</name>
        <dbReference type="ChEBI" id="CHEBI:57540"/>
    </ligand>
</feature>
<dbReference type="PANTHER" id="PTHR11085:SF4">
    <property type="entry name" value="NAD-DEPENDENT PROTEIN DEACYLASE"/>
    <property type="match status" value="1"/>
</dbReference>
<feature type="active site" description="Proton acceptor" evidence="4 5">
    <location>
        <position position="115"/>
    </location>
</feature>
<dbReference type="RefSeq" id="WP_090926900.1">
    <property type="nucleotide sequence ID" value="NZ_FOTY01000011.1"/>
</dbReference>
<feature type="binding site" evidence="4">
    <location>
        <position position="24"/>
    </location>
    <ligand>
        <name>NAD(+)</name>
        <dbReference type="ChEBI" id="CHEBI:57540"/>
    </ligand>
</feature>
<keyword evidence="1 4" id="KW-0963">Cytoplasm</keyword>
<dbReference type="InterPro" id="IPR026591">
    <property type="entry name" value="Sirtuin_cat_small_dom_sf"/>
</dbReference>
<proteinExistence type="inferred from homology"/>
<evidence type="ECO:0000259" key="6">
    <source>
        <dbReference type="PROSITE" id="PS50305"/>
    </source>
</evidence>
<dbReference type="GO" id="GO:0005737">
    <property type="term" value="C:cytoplasm"/>
    <property type="evidence" value="ECO:0007669"/>
    <property type="project" value="UniProtKB-SubCell"/>
</dbReference>
<evidence type="ECO:0000256" key="3">
    <source>
        <dbReference type="ARBA" id="ARBA00023027"/>
    </source>
</evidence>
<dbReference type="InterPro" id="IPR026590">
    <property type="entry name" value="Ssirtuin_cat_dom"/>
</dbReference>
<feature type="binding site" evidence="4">
    <location>
        <position position="208"/>
    </location>
    <ligand>
        <name>NAD(+)</name>
        <dbReference type="ChEBI" id="CHEBI:57540"/>
    </ligand>
</feature>
<feature type="binding site" evidence="4">
    <location>
        <position position="32"/>
    </location>
    <ligand>
        <name>NAD(+)</name>
        <dbReference type="ChEBI" id="CHEBI:57540"/>
    </ligand>
</feature>
<evidence type="ECO:0000256" key="4">
    <source>
        <dbReference type="HAMAP-Rule" id="MF_01968"/>
    </source>
</evidence>
<dbReference type="Pfam" id="PF02146">
    <property type="entry name" value="SIR2"/>
    <property type="match status" value="1"/>
</dbReference>
<keyword evidence="3 4" id="KW-0520">NAD</keyword>
<dbReference type="EC" id="2.3.1.286" evidence="4"/>
<dbReference type="NCBIfam" id="NF001753">
    <property type="entry name" value="PRK00481.1-3"/>
    <property type="match status" value="1"/>
</dbReference>
<feature type="binding site" evidence="4 5">
    <location>
        <position position="126"/>
    </location>
    <ligand>
        <name>Zn(2+)</name>
        <dbReference type="ChEBI" id="CHEBI:29105"/>
    </ligand>
</feature>
<dbReference type="Gene3D" id="3.40.50.1220">
    <property type="entry name" value="TPP-binding domain"/>
    <property type="match status" value="1"/>
</dbReference>
<evidence type="ECO:0000256" key="1">
    <source>
        <dbReference type="ARBA" id="ARBA00022490"/>
    </source>
</evidence>
<gene>
    <name evidence="4" type="primary">cobB</name>
    <name evidence="7" type="ORF">SAMN04488054_11126</name>
</gene>